<evidence type="ECO:0000313" key="2">
    <source>
        <dbReference type="Proteomes" id="UP000706124"/>
    </source>
</evidence>
<dbReference type="Proteomes" id="UP000706124">
    <property type="component" value="Unassembled WGS sequence"/>
</dbReference>
<keyword evidence="2" id="KW-1185">Reference proteome</keyword>
<comment type="caution">
    <text evidence="1">The sequence shown here is derived from an EMBL/GenBank/DDBJ whole genome shotgun (WGS) entry which is preliminary data.</text>
</comment>
<dbReference type="AlphaFoldDB" id="A0A9P7M445"/>
<organism evidence="1 2">
    <name type="scientific">Claviceps pazoutovae</name>
    <dbReference type="NCBI Taxonomy" id="1649127"/>
    <lineage>
        <taxon>Eukaryota</taxon>
        <taxon>Fungi</taxon>
        <taxon>Dikarya</taxon>
        <taxon>Ascomycota</taxon>
        <taxon>Pezizomycotina</taxon>
        <taxon>Sordariomycetes</taxon>
        <taxon>Hypocreomycetidae</taxon>
        <taxon>Hypocreales</taxon>
        <taxon>Clavicipitaceae</taxon>
        <taxon>Claviceps</taxon>
    </lineage>
</organism>
<sequence>MVTAITGFVLSSKPIKGREIMKSLPTLYATNLTVSGTCGPEDISSVQFPIDDHTVAMTLVFRL</sequence>
<gene>
    <name evidence="1" type="ORF">E4U60_007471</name>
</gene>
<reference evidence="1 2" key="1">
    <citation type="journal article" date="2020" name="bioRxiv">
        <title>Whole genome comparisons of ergot fungi reveals the divergence and evolution of species within the genus Claviceps are the result of varying mechanisms driving genome evolution and host range expansion.</title>
        <authorList>
            <person name="Wyka S.A."/>
            <person name="Mondo S.J."/>
            <person name="Liu M."/>
            <person name="Dettman J."/>
            <person name="Nalam V."/>
            <person name="Broders K.D."/>
        </authorList>
    </citation>
    <scope>NUCLEOTIDE SEQUENCE [LARGE SCALE GENOMIC DNA]</scope>
    <source>
        <strain evidence="1 2">CCC 1485</strain>
    </source>
</reference>
<protein>
    <submittedName>
        <fullName evidence="1">Uncharacterized protein</fullName>
    </submittedName>
</protein>
<dbReference type="EMBL" id="SRPO01000847">
    <property type="protein sequence ID" value="KAG5929269.1"/>
    <property type="molecule type" value="Genomic_DNA"/>
</dbReference>
<name>A0A9P7M445_9HYPO</name>
<accession>A0A9P7M445</accession>
<proteinExistence type="predicted"/>
<evidence type="ECO:0000313" key="1">
    <source>
        <dbReference type="EMBL" id="KAG5929269.1"/>
    </source>
</evidence>